<feature type="region of interest" description="Disordered" evidence="1">
    <location>
        <begin position="113"/>
        <end position="143"/>
    </location>
</feature>
<name>A0ABS2JAP5_9ACTN</name>
<comment type="caution">
    <text evidence="2">The sequence shown here is derived from an EMBL/GenBank/DDBJ whole genome shotgun (WGS) entry which is preliminary data.</text>
</comment>
<evidence type="ECO:0000313" key="2">
    <source>
        <dbReference type="EMBL" id="MBM7083631.1"/>
    </source>
</evidence>
<protein>
    <submittedName>
        <fullName evidence="2">Uncharacterized protein</fullName>
    </submittedName>
</protein>
<reference evidence="2 3" key="1">
    <citation type="submission" date="2021-02" db="EMBL/GenBank/DDBJ databases">
        <authorList>
            <person name="Lee D.-H."/>
        </authorList>
    </citation>
    <scope>NUCLEOTIDE SEQUENCE [LARGE SCALE GENOMIC DNA]</scope>
    <source>
        <strain evidence="2 3">MMS20-R2-29</strain>
    </source>
</reference>
<feature type="region of interest" description="Disordered" evidence="1">
    <location>
        <begin position="1"/>
        <end position="41"/>
    </location>
</feature>
<feature type="compositionally biased region" description="Gly residues" evidence="1">
    <location>
        <begin position="10"/>
        <end position="41"/>
    </location>
</feature>
<dbReference type="RefSeq" id="WP_204958769.1">
    <property type="nucleotide sequence ID" value="NZ_JAFEUO010000003.1"/>
</dbReference>
<proteinExistence type="predicted"/>
<dbReference type="Proteomes" id="UP000809587">
    <property type="component" value="Unassembled WGS sequence"/>
</dbReference>
<sequence>MNERTVTASGGSGNNTGGGAGTGSGNGSGSGSGSTNTGGGAGTGPKVATLWTLAWLAGFWWGFTHPAEALRAAWRGGDRVNTVAYPSPMKNAGRLVGGDPRIPTPLLFEEDKVVSSDRNPPRGAARLPVTPGTTPGGLPEWPEPVTPSMPAGLPALPSCSGAAAVRYEIQRPTGGGACNLVGAINVCQGHSDGALAAASEAGFRLVPLDQDVSSRPCGSGMDFTGEHPRALTRQAGSAPAPVEGQPAGRRIARANTMRELSRLCYAVDQPALPAPVMVRFIDDTGPDRVVIVRCDTIAEAEAWAERFDVLRDAQVMDTIAENGHRVRVFTAWTQWRGLSLVMSAVVPPDGCPVPAGPRPAPVDLSTYEALAEVSV</sequence>
<evidence type="ECO:0000256" key="1">
    <source>
        <dbReference type="SAM" id="MobiDB-lite"/>
    </source>
</evidence>
<keyword evidence="3" id="KW-1185">Reference proteome</keyword>
<dbReference type="EMBL" id="JAFEUO010000003">
    <property type="protein sequence ID" value="MBM7083631.1"/>
    <property type="molecule type" value="Genomic_DNA"/>
</dbReference>
<evidence type="ECO:0000313" key="3">
    <source>
        <dbReference type="Proteomes" id="UP000809587"/>
    </source>
</evidence>
<accession>A0ABS2JAP5</accession>
<gene>
    <name evidence="2" type="ORF">JQN84_14005</name>
</gene>
<organism evidence="2 3">
    <name type="scientific">Micromonospora humidisoli</name>
    <dbReference type="NCBI Taxonomy" id="2807622"/>
    <lineage>
        <taxon>Bacteria</taxon>
        <taxon>Bacillati</taxon>
        <taxon>Actinomycetota</taxon>
        <taxon>Actinomycetes</taxon>
        <taxon>Micromonosporales</taxon>
        <taxon>Micromonosporaceae</taxon>
        <taxon>Micromonospora</taxon>
    </lineage>
</organism>
<feature type="compositionally biased region" description="Low complexity" evidence="1">
    <location>
        <begin position="127"/>
        <end position="140"/>
    </location>
</feature>